<evidence type="ECO:0000313" key="3">
    <source>
        <dbReference type="Proteomes" id="UP000054097"/>
    </source>
</evidence>
<dbReference type="InterPro" id="IPR043708">
    <property type="entry name" value="DUF5648"/>
</dbReference>
<dbReference type="HOGENOM" id="CLU_1397118_0_0_1"/>
<name>A0A0C2WPK6_SERVB</name>
<reference evidence="2 3" key="1">
    <citation type="submission" date="2014-04" db="EMBL/GenBank/DDBJ databases">
        <authorList>
            <consortium name="DOE Joint Genome Institute"/>
            <person name="Kuo A."/>
            <person name="Zuccaro A."/>
            <person name="Kohler A."/>
            <person name="Nagy L.G."/>
            <person name="Floudas D."/>
            <person name="Copeland A."/>
            <person name="Barry K.W."/>
            <person name="Cichocki N."/>
            <person name="Veneault-Fourrey C."/>
            <person name="LaButti K."/>
            <person name="Lindquist E.A."/>
            <person name="Lipzen A."/>
            <person name="Lundell T."/>
            <person name="Morin E."/>
            <person name="Murat C."/>
            <person name="Sun H."/>
            <person name="Tunlid A."/>
            <person name="Henrissat B."/>
            <person name="Grigoriev I.V."/>
            <person name="Hibbett D.S."/>
            <person name="Martin F."/>
            <person name="Nordberg H.P."/>
            <person name="Cantor M.N."/>
            <person name="Hua S.X."/>
        </authorList>
    </citation>
    <scope>NUCLEOTIDE SEQUENCE [LARGE SCALE GENOMIC DNA]</scope>
    <source>
        <strain evidence="2 3">MAFF 305830</strain>
    </source>
</reference>
<dbReference type="EMBL" id="KN824295">
    <property type="protein sequence ID" value="KIM28133.1"/>
    <property type="molecule type" value="Genomic_DNA"/>
</dbReference>
<proteinExistence type="predicted"/>
<protein>
    <recommendedName>
        <fullName evidence="1">DUF5648 domain-containing protein</fullName>
    </recommendedName>
</protein>
<dbReference type="OrthoDB" id="9971254at2759"/>
<evidence type="ECO:0000259" key="1">
    <source>
        <dbReference type="Pfam" id="PF18885"/>
    </source>
</evidence>
<reference evidence="3" key="2">
    <citation type="submission" date="2015-01" db="EMBL/GenBank/DDBJ databases">
        <title>Evolutionary Origins and Diversification of the Mycorrhizal Mutualists.</title>
        <authorList>
            <consortium name="DOE Joint Genome Institute"/>
            <consortium name="Mycorrhizal Genomics Consortium"/>
            <person name="Kohler A."/>
            <person name="Kuo A."/>
            <person name="Nagy L.G."/>
            <person name="Floudas D."/>
            <person name="Copeland A."/>
            <person name="Barry K.W."/>
            <person name="Cichocki N."/>
            <person name="Veneault-Fourrey C."/>
            <person name="LaButti K."/>
            <person name="Lindquist E.A."/>
            <person name="Lipzen A."/>
            <person name="Lundell T."/>
            <person name="Morin E."/>
            <person name="Murat C."/>
            <person name="Riley R."/>
            <person name="Ohm R."/>
            <person name="Sun H."/>
            <person name="Tunlid A."/>
            <person name="Henrissat B."/>
            <person name="Grigoriev I.V."/>
            <person name="Hibbett D.S."/>
            <person name="Martin F."/>
        </authorList>
    </citation>
    <scope>NUCLEOTIDE SEQUENCE [LARGE SCALE GENOMIC DNA]</scope>
    <source>
        <strain evidence="3">MAFF 305830</strain>
    </source>
</reference>
<sequence length="195" mass="21745">MRSLENFHTWAPYQAIKVLSVVDLFDTTTREKITALEPGSDNGFGIKESVVLHRLYNRISHDHFYCISGKEKDSAIRSSGYIPDDYSDAGRVLRTAKYGAAALHRLYNGSDHYYTADADERAIKLTQGYAVDNVPNAGFVFANPVAGTIPLYRSYSASAKDHFYTVDHKEHLLSFNIGYVDDGIAGHIFPSAEED</sequence>
<feature type="domain" description="DUF5648" evidence="1">
    <location>
        <begin position="48"/>
        <end position="133"/>
    </location>
</feature>
<accession>A0A0C2WPK6</accession>
<dbReference type="Proteomes" id="UP000054097">
    <property type="component" value="Unassembled WGS sequence"/>
</dbReference>
<organism evidence="2 3">
    <name type="scientific">Serendipita vermifera MAFF 305830</name>
    <dbReference type="NCBI Taxonomy" id="933852"/>
    <lineage>
        <taxon>Eukaryota</taxon>
        <taxon>Fungi</taxon>
        <taxon>Dikarya</taxon>
        <taxon>Basidiomycota</taxon>
        <taxon>Agaricomycotina</taxon>
        <taxon>Agaricomycetes</taxon>
        <taxon>Sebacinales</taxon>
        <taxon>Serendipitaceae</taxon>
        <taxon>Serendipita</taxon>
    </lineage>
</organism>
<dbReference type="Pfam" id="PF18885">
    <property type="entry name" value="DUF5648"/>
    <property type="match status" value="1"/>
</dbReference>
<dbReference type="AlphaFoldDB" id="A0A0C2WPK6"/>
<gene>
    <name evidence="2" type="ORF">M408DRAFT_70389</name>
</gene>
<keyword evidence="3" id="KW-1185">Reference proteome</keyword>
<evidence type="ECO:0000313" key="2">
    <source>
        <dbReference type="EMBL" id="KIM28133.1"/>
    </source>
</evidence>